<name>A0ABN7KFT4_9BACT</name>
<accession>A0ABN7KFT4</accession>
<proteinExistence type="predicted"/>
<dbReference type="Proteomes" id="UP000675880">
    <property type="component" value="Unassembled WGS sequence"/>
</dbReference>
<sequence>MRKGIKRYSPTVISLVFLGHVLLLNSACTVLSYRSAGAPAIPLVETHDRLEFLSFSYLAGFPPVSNEEKIPWPSQLLKDSLEKYTPFIKVIVTPSSPAMGVHINAYQTDGPPPSTLCRVSNWTLAIIPCFAEGTVLETHFDVFVDNRLKQSYRYNISRTGIQWIGLLPFFWINLFTTDYKESFSDNVLQFIADAKRAGLL</sequence>
<dbReference type="EMBL" id="CAJNBJ010000001">
    <property type="protein sequence ID" value="CAE6691191.1"/>
    <property type="molecule type" value="Genomic_DNA"/>
</dbReference>
<organism evidence="1 2">
    <name type="scientific">Nitrospira defluvii</name>
    <dbReference type="NCBI Taxonomy" id="330214"/>
    <lineage>
        <taxon>Bacteria</taxon>
        <taxon>Pseudomonadati</taxon>
        <taxon>Nitrospirota</taxon>
        <taxon>Nitrospiria</taxon>
        <taxon>Nitrospirales</taxon>
        <taxon>Nitrospiraceae</taxon>
        <taxon>Nitrospira</taxon>
    </lineage>
</organism>
<protein>
    <recommendedName>
        <fullName evidence="3">Lipoprotein</fullName>
    </recommendedName>
</protein>
<evidence type="ECO:0000313" key="1">
    <source>
        <dbReference type="EMBL" id="CAE6691191.1"/>
    </source>
</evidence>
<gene>
    <name evidence="1" type="ORF">NSPZN2_10230</name>
</gene>
<reference evidence="1 2" key="1">
    <citation type="submission" date="2021-02" db="EMBL/GenBank/DDBJ databases">
        <authorList>
            <person name="Han P."/>
        </authorList>
    </citation>
    <scope>NUCLEOTIDE SEQUENCE [LARGE SCALE GENOMIC DNA]</scope>
    <source>
        <strain evidence="1">Candidatus Nitrospira sp. ZN2</strain>
    </source>
</reference>
<comment type="caution">
    <text evidence="1">The sequence shown here is derived from an EMBL/GenBank/DDBJ whole genome shotgun (WGS) entry which is preliminary data.</text>
</comment>
<keyword evidence="2" id="KW-1185">Reference proteome</keyword>
<evidence type="ECO:0000313" key="2">
    <source>
        <dbReference type="Proteomes" id="UP000675880"/>
    </source>
</evidence>
<evidence type="ECO:0008006" key="3">
    <source>
        <dbReference type="Google" id="ProtNLM"/>
    </source>
</evidence>